<accession>A0A3N0C9E5</accession>
<organism evidence="2 3">
    <name type="scientific">Arthrobacter oryzae</name>
    <dbReference type="NCBI Taxonomy" id="409290"/>
    <lineage>
        <taxon>Bacteria</taxon>
        <taxon>Bacillati</taxon>
        <taxon>Actinomycetota</taxon>
        <taxon>Actinomycetes</taxon>
        <taxon>Micrococcales</taxon>
        <taxon>Micrococcaceae</taxon>
        <taxon>Arthrobacter</taxon>
    </lineage>
</organism>
<name>A0A3N0C9E5_9MICC</name>
<evidence type="ECO:0000313" key="2">
    <source>
        <dbReference type="EMBL" id="RNL60094.1"/>
    </source>
</evidence>
<feature type="transmembrane region" description="Helical" evidence="1">
    <location>
        <begin position="74"/>
        <end position="91"/>
    </location>
</feature>
<feature type="transmembrane region" description="Helical" evidence="1">
    <location>
        <begin position="37"/>
        <end position="54"/>
    </location>
</feature>
<comment type="caution">
    <text evidence="2">The sequence shown here is derived from an EMBL/GenBank/DDBJ whole genome shotgun (WGS) entry which is preliminary data.</text>
</comment>
<evidence type="ECO:0000313" key="3">
    <source>
        <dbReference type="Proteomes" id="UP000273807"/>
    </source>
</evidence>
<dbReference type="EMBL" id="RBED01000030">
    <property type="protein sequence ID" value="RNL60094.1"/>
    <property type="molecule type" value="Genomic_DNA"/>
</dbReference>
<dbReference type="RefSeq" id="WP_123253798.1">
    <property type="nucleotide sequence ID" value="NZ_RBED01000030.1"/>
</dbReference>
<evidence type="ECO:0000256" key="1">
    <source>
        <dbReference type="SAM" id="Phobius"/>
    </source>
</evidence>
<dbReference type="Proteomes" id="UP000273807">
    <property type="component" value="Unassembled WGS sequence"/>
</dbReference>
<sequence length="106" mass="11105">MEAGEPGVLAGFFVAWFIVLVGMFVGRRNIPGHNARSVLSSLAFFGPGTALLFGTPSNAGPAAVFAAPLVRADAALTTVVLSFGAVRFLLIRSAPEPRRHSPLPFL</sequence>
<feature type="transmembrane region" description="Helical" evidence="1">
    <location>
        <begin position="6"/>
        <end position="25"/>
    </location>
</feature>
<keyword evidence="1" id="KW-0472">Membrane</keyword>
<gene>
    <name evidence="2" type="ORF">D7003_01790</name>
</gene>
<keyword evidence="3" id="KW-1185">Reference proteome</keyword>
<keyword evidence="1" id="KW-1133">Transmembrane helix</keyword>
<protein>
    <submittedName>
        <fullName evidence="2">Uncharacterized protein</fullName>
    </submittedName>
</protein>
<keyword evidence="1" id="KW-0812">Transmembrane</keyword>
<dbReference type="OrthoDB" id="5405318at2"/>
<reference evidence="2 3" key="1">
    <citation type="submission" date="2018-10" db="EMBL/GenBank/DDBJ databases">
        <title>Genome sequencing of Arthrobacter oryzae TNB02.</title>
        <authorList>
            <person name="Cho Y.-J."/>
            <person name="Cho A."/>
            <person name="Kim O.-S."/>
        </authorList>
    </citation>
    <scope>NUCLEOTIDE SEQUENCE [LARGE SCALE GENOMIC DNA]</scope>
    <source>
        <strain evidence="2 3">TNB02</strain>
    </source>
</reference>
<proteinExistence type="predicted"/>
<dbReference type="AlphaFoldDB" id="A0A3N0C9E5"/>